<evidence type="ECO:0000256" key="7">
    <source>
        <dbReference type="ARBA" id="ARBA00022840"/>
    </source>
</evidence>
<evidence type="ECO:0000256" key="9">
    <source>
        <dbReference type="HAMAP-Rule" id="MF_00186"/>
    </source>
</evidence>
<evidence type="ECO:0000256" key="3">
    <source>
        <dbReference type="ARBA" id="ARBA00022679"/>
    </source>
</evidence>
<dbReference type="GO" id="GO:0019563">
    <property type="term" value="P:glycerol catabolic process"/>
    <property type="evidence" value="ECO:0007669"/>
    <property type="project" value="UniProtKB-UniRule"/>
</dbReference>
<keyword evidence="3 9" id="KW-0808">Transferase</keyword>
<feature type="binding site" evidence="9">
    <location>
        <position position="409"/>
    </location>
    <ligand>
        <name>ADP</name>
        <dbReference type="ChEBI" id="CHEBI:456216"/>
    </ligand>
</feature>
<feature type="binding site" evidence="9">
    <location>
        <position position="409"/>
    </location>
    <ligand>
        <name>ATP</name>
        <dbReference type="ChEBI" id="CHEBI:30616"/>
    </ligand>
</feature>
<feature type="region of interest" description="Disordered" evidence="11">
    <location>
        <begin position="474"/>
        <end position="498"/>
    </location>
</feature>
<feature type="binding site" evidence="9">
    <location>
        <position position="265"/>
    </location>
    <ligand>
        <name>ATP</name>
        <dbReference type="ChEBI" id="CHEBI:30616"/>
    </ligand>
</feature>
<dbReference type="AlphaFoldDB" id="A0A5C6F667"/>
<dbReference type="InterPro" id="IPR018484">
    <property type="entry name" value="FGGY_N"/>
</dbReference>
<evidence type="ECO:0000313" key="14">
    <source>
        <dbReference type="EMBL" id="TWU56858.1"/>
    </source>
</evidence>
<dbReference type="PANTHER" id="PTHR10196:SF69">
    <property type="entry name" value="GLYCEROL KINASE"/>
    <property type="match status" value="1"/>
</dbReference>
<feature type="binding site" evidence="9">
    <location>
        <position position="312"/>
    </location>
    <ligand>
        <name>ATP</name>
        <dbReference type="ChEBI" id="CHEBI:30616"/>
    </ligand>
</feature>
<feature type="binding site" evidence="9">
    <location>
        <position position="134"/>
    </location>
    <ligand>
        <name>sn-glycerol 3-phosphate</name>
        <dbReference type="ChEBI" id="CHEBI:57597"/>
    </ligand>
</feature>
<dbReference type="Pfam" id="PF00370">
    <property type="entry name" value="FGGY_N"/>
    <property type="match status" value="1"/>
</dbReference>
<keyword evidence="7 9" id="KW-0067">ATP-binding</keyword>
<dbReference type="HAMAP" id="MF_00186">
    <property type="entry name" value="Glycerol_kin"/>
    <property type="match status" value="1"/>
</dbReference>
<feature type="binding site" evidence="9">
    <location>
        <position position="243"/>
    </location>
    <ligand>
        <name>glycerol</name>
        <dbReference type="ChEBI" id="CHEBI:17754"/>
    </ligand>
</feature>
<evidence type="ECO:0000259" key="12">
    <source>
        <dbReference type="Pfam" id="PF00370"/>
    </source>
</evidence>
<comment type="pathway">
    <text evidence="1 9">Polyol metabolism; glycerol degradation via glycerol kinase pathway; sn-glycerol 3-phosphate from glycerol: step 1/1.</text>
</comment>
<comment type="catalytic activity">
    <reaction evidence="8 9">
        <text>glycerol + ATP = sn-glycerol 3-phosphate + ADP + H(+)</text>
        <dbReference type="Rhea" id="RHEA:21644"/>
        <dbReference type="ChEBI" id="CHEBI:15378"/>
        <dbReference type="ChEBI" id="CHEBI:17754"/>
        <dbReference type="ChEBI" id="CHEBI:30616"/>
        <dbReference type="ChEBI" id="CHEBI:57597"/>
        <dbReference type="ChEBI" id="CHEBI:456216"/>
        <dbReference type="EC" id="2.7.1.30"/>
    </reaction>
</comment>
<dbReference type="InterPro" id="IPR018485">
    <property type="entry name" value="FGGY_C"/>
</dbReference>
<dbReference type="GO" id="GO:0005829">
    <property type="term" value="C:cytosol"/>
    <property type="evidence" value="ECO:0007669"/>
    <property type="project" value="UniProtKB-ARBA"/>
</dbReference>
<reference evidence="14 15" key="1">
    <citation type="submission" date="2019-02" db="EMBL/GenBank/DDBJ databases">
        <title>Deep-cultivation of Planctomycetes and their phenomic and genomic characterization uncovers novel biology.</title>
        <authorList>
            <person name="Wiegand S."/>
            <person name="Jogler M."/>
            <person name="Boedeker C."/>
            <person name="Pinto D."/>
            <person name="Vollmers J."/>
            <person name="Rivas-Marin E."/>
            <person name="Kohn T."/>
            <person name="Peeters S.H."/>
            <person name="Heuer A."/>
            <person name="Rast P."/>
            <person name="Oberbeckmann S."/>
            <person name="Bunk B."/>
            <person name="Jeske O."/>
            <person name="Meyerdierks A."/>
            <person name="Storesund J.E."/>
            <person name="Kallscheuer N."/>
            <person name="Luecker S."/>
            <person name="Lage O.M."/>
            <person name="Pohl T."/>
            <person name="Merkel B.J."/>
            <person name="Hornburger P."/>
            <person name="Mueller R.-W."/>
            <person name="Bruemmer F."/>
            <person name="Labrenz M."/>
            <person name="Spormann A.M."/>
            <person name="Op Den Camp H."/>
            <person name="Overmann J."/>
            <person name="Amann R."/>
            <person name="Jetten M.S.M."/>
            <person name="Mascher T."/>
            <person name="Medema M.H."/>
            <person name="Devos D.P."/>
            <person name="Kaster A.-K."/>
            <person name="Ovreas L."/>
            <person name="Rohde M."/>
            <person name="Galperin M.Y."/>
            <person name="Jogler C."/>
        </authorList>
    </citation>
    <scope>NUCLEOTIDE SEQUENCE [LARGE SCALE GENOMIC DNA]</scope>
    <source>
        <strain evidence="14 15">Poly51</strain>
    </source>
</reference>
<dbReference type="Gene3D" id="3.30.420.40">
    <property type="match status" value="2"/>
</dbReference>
<dbReference type="CDD" id="cd07786">
    <property type="entry name" value="FGGY_EcGK_like"/>
    <property type="match status" value="1"/>
</dbReference>
<dbReference type="NCBIfam" id="TIGR01311">
    <property type="entry name" value="glycerol_kin"/>
    <property type="match status" value="1"/>
</dbReference>
<evidence type="ECO:0000256" key="8">
    <source>
        <dbReference type="ARBA" id="ARBA00052101"/>
    </source>
</evidence>
<dbReference type="RefSeq" id="WP_146458241.1">
    <property type="nucleotide sequence ID" value="NZ_SJPW01000003.1"/>
</dbReference>
<feature type="binding site" evidence="9">
    <location>
        <position position="83"/>
    </location>
    <ligand>
        <name>sn-glycerol 3-phosphate</name>
        <dbReference type="ChEBI" id="CHEBI:57597"/>
    </ligand>
</feature>
<comment type="activity regulation">
    <text evidence="9">Inhibited by fructose 1,6-bisphosphate (FBP).</text>
</comment>
<feature type="binding site" evidence="9">
    <location>
        <position position="265"/>
    </location>
    <ligand>
        <name>ADP</name>
        <dbReference type="ChEBI" id="CHEBI:456216"/>
    </ligand>
</feature>
<dbReference type="PROSITE" id="PS00445">
    <property type="entry name" value="FGGY_KINASES_2"/>
    <property type="match status" value="1"/>
</dbReference>
<feature type="binding site" evidence="9">
    <location>
        <position position="244"/>
    </location>
    <ligand>
        <name>glycerol</name>
        <dbReference type="ChEBI" id="CHEBI:17754"/>
    </ligand>
</feature>
<protein>
    <recommendedName>
        <fullName evidence="9">Glycerol kinase</fullName>
        <ecNumber evidence="9">2.7.1.30</ecNumber>
    </recommendedName>
    <alternativeName>
        <fullName evidence="9">ATP:glycerol 3-phosphotransferase</fullName>
    </alternativeName>
    <alternativeName>
        <fullName evidence="9">Glycerokinase</fullName>
        <shortName evidence="9">GK</shortName>
    </alternativeName>
</protein>
<name>A0A5C6F667_9BACT</name>
<proteinExistence type="inferred from homology"/>
<evidence type="ECO:0000256" key="4">
    <source>
        <dbReference type="ARBA" id="ARBA00022741"/>
    </source>
</evidence>
<dbReference type="Proteomes" id="UP000318288">
    <property type="component" value="Unassembled WGS sequence"/>
</dbReference>
<dbReference type="InterPro" id="IPR043129">
    <property type="entry name" value="ATPase_NBD"/>
</dbReference>
<dbReference type="PANTHER" id="PTHR10196">
    <property type="entry name" value="SUGAR KINASE"/>
    <property type="match status" value="1"/>
</dbReference>
<feature type="binding site" evidence="9">
    <location>
        <position position="134"/>
    </location>
    <ligand>
        <name>glycerol</name>
        <dbReference type="ChEBI" id="CHEBI:17754"/>
    </ligand>
</feature>
<dbReference type="GO" id="GO:0006072">
    <property type="term" value="P:glycerol-3-phosphate metabolic process"/>
    <property type="evidence" value="ECO:0007669"/>
    <property type="project" value="InterPro"/>
</dbReference>
<dbReference type="Pfam" id="PF02782">
    <property type="entry name" value="FGGY_C"/>
    <property type="match status" value="1"/>
</dbReference>
<comment type="function">
    <text evidence="9">Key enzyme in the regulation of glycerol uptake and metabolism. Catalyzes the phosphorylation of glycerol to yield sn-glycerol 3-phosphate.</text>
</comment>
<dbReference type="GO" id="GO:0004370">
    <property type="term" value="F:glycerol kinase activity"/>
    <property type="evidence" value="ECO:0007669"/>
    <property type="project" value="UniProtKB-UniRule"/>
</dbReference>
<feature type="binding site" evidence="9">
    <location>
        <position position="243"/>
    </location>
    <ligand>
        <name>sn-glycerol 3-phosphate</name>
        <dbReference type="ChEBI" id="CHEBI:57597"/>
    </ligand>
</feature>
<keyword evidence="15" id="KW-1185">Reference proteome</keyword>
<feature type="domain" description="Carbohydrate kinase FGGY N-terminal" evidence="12">
    <location>
        <begin position="5"/>
        <end position="250"/>
    </location>
</feature>
<evidence type="ECO:0000256" key="2">
    <source>
        <dbReference type="ARBA" id="ARBA00009156"/>
    </source>
</evidence>
<feature type="binding site" evidence="9">
    <location>
        <position position="14"/>
    </location>
    <ligand>
        <name>ATP</name>
        <dbReference type="ChEBI" id="CHEBI:30616"/>
    </ligand>
</feature>
<dbReference type="NCBIfam" id="NF000756">
    <property type="entry name" value="PRK00047.1"/>
    <property type="match status" value="1"/>
</dbReference>
<dbReference type="FunFam" id="3.30.420.40:FF:000007">
    <property type="entry name" value="Glycerol kinase"/>
    <property type="match status" value="1"/>
</dbReference>
<dbReference type="InterPro" id="IPR018483">
    <property type="entry name" value="Carb_kinase_FGGY_CS"/>
</dbReference>
<accession>A0A5C6F667</accession>
<organism evidence="14 15">
    <name type="scientific">Rubripirellula tenax</name>
    <dbReference type="NCBI Taxonomy" id="2528015"/>
    <lineage>
        <taxon>Bacteria</taxon>
        <taxon>Pseudomonadati</taxon>
        <taxon>Planctomycetota</taxon>
        <taxon>Planctomycetia</taxon>
        <taxon>Pirellulales</taxon>
        <taxon>Pirellulaceae</taxon>
        <taxon>Rubripirellula</taxon>
    </lineage>
</organism>
<feature type="binding site" evidence="9">
    <location>
        <position position="13"/>
    </location>
    <ligand>
        <name>ATP</name>
        <dbReference type="ChEBI" id="CHEBI:30616"/>
    </ligand>
</feature>
<evidence type="ECO:0000256" key="6">
    <source>
        <dbReference type="ARBA" id="ARBA00022798"/>
    </source>
</evidence>
<sequence length="498" mass="53972">MPSVIMSLDQGTTSSRAILFDRSGTIVGLSQREFTQHYPKNDQVEHDADEIWQTQLAVAREAIQTHDFTAEDVAAIGITNQRETTVIWDRSTGRPIAPAIVWQDRRTAALCDQLNRQGHGDWVQRKTGLLIDSYFCATKIQWLLDNVSGARQRADRGELAFGTIDSWLIWNLTAGRVHATDVTNASRTMLLDIDSGQWDDELLQLFNVPRSLLPEVLPSSHLYGETDASLFGAPIAIGGAAGDQQSALFGQNCTSPGMAKNTYGTGCFALLNVGTRPAPSTCKLLTTMACRINEQQTYALEGSIFIAGAMVQWLRDEIGIIDSADEIEALAASVPDSGGVCVVPALAGLGAPHWDPYARGTIIGLTRGTTKAHIARAALEGIAFQVADVLEAMQNDAGISIDQLRVDGGAAANNLLMQFQADILGIAVVRPKVIETTAMGAAYLAGLSSGFWSGHDEIADVWQTDRVFQPDMERGEAARRRARWSDAVTRSRGWESSE</sequence>
<feature type="binding site" evidence="9">
    <location>
        <position position="16"/>
    </location>
    <ligand>
        <name>ADP</name>
        <dbReference type="ChEBI" id="CHEBI:456216"/>
    </ligand>
</feature>
<dbReference type="GO" id="GO:0005524">
    <property type="term" value="F:ATP binding"/>
    <property type="evidence" value="ECO:0007669"/>
    <property type="project" value="UniProtKB-UniRule"/>
</dbReference>
<keyword evidence="4 9" id="KW-0547">Nucleotide-binding</keyword>
<dbReference type="OrthoDB" id="9805576at2"/>
<feature type="domain" description="Carbohydrate kinase FGGY C-terminal" evidence="13">
    <location>
        <begin position="260"/>
        <end position="447"/>
    </location>
</feature>
<evidence type="ECO:0000259" key="13">
    <source>
        <dbReference type="Pfam" id="PF02782"/>
    </source>
</evidence>
<dbReference type="PIRSF" id="PIRSF000538">
    <property type="entry name" value="GlpK"/>
    <property type="match status" value="1"/>
</dbReference>
<evidence type="ECO:0000256" key="1">
    <source>
        <dbReference type="ARBA" id="ARBA00005190"/>
    </source>
</evidence>
<feature type="binding site" evidence="9">
    <location>
        <position position="83"/>
    </location>
    <ligand>
        <name>glycerol</name>
        <dbReference type="ChEBI" id="CHEBI:17754"/>
    </ligand>
</feature>
<feature type="binding site" evidence="9">
    <location>
        <position position="12"/>
    </location>
    <ligand>
        <name>ATP</name>
        <dbReference type="ChEBI" id="CHEBI:30616"/>
    </ligand>
</feature>
<evidence type="ECO:0000313" key="15">
    <source>
        <dbReference type="Proteomes" id="UP000318288"/>
    </source>
</evidence>
<feature type="binding site" evidence="9">
    <location>
        <position position="308"/>
    </location>
    <ligand>
        <name>ATP</name>
        <dbReference type="ChEBI" id="CHEBI:30616"/>
    </ligand>
</feature>
<dbReference type="SUPFAM" id="SSF53067">
    <property type="entry name" value="Actin-like ATPase domain"/>
    <property type="match status" value="2"/>
</dbReference>
<comment type="caution">
    <text evidence="14">The sequence shown here is derived from an EMBL/GenBank/DDBJ whole genome shotgun (WGS) entry which is preliminary data.</text>
</comment>
<evidence type="ECO:0000256" key="11">
    <source>
        <dbReference type="SAM" id="MobiDB-lite"/>
    </source>
</evidence>
<feature type="binding site" evidence="9">
    <location>
        <position position="12"/>
    </location>
    <ligand>
        <name>sn-glycerol 3-phosphate</name>
        <dbReference type="ChEBI" id="CHEBI:57597"/>
    </ligand>
</feature>
<dbReference type="EC" id="2.7.1.30" evidence="9"/>
<evidence type="ECO:0000256" key="10">
    <source>
        <dbReference type="RuleBase" id="RU003733"/>
    </source>
</evidence>
<gene>
    <name evidence="9 14" type="primary">glpK</name>
    <name evidence="14" type="ORF">Poly51_27750</name>
</gene>
<keyword evidence="6 9" id="KW-0319">Glycerol metabolism</keyword>
<dbReference type="EMBL" id="SJPW01000003">
    <property type="protein sequence ID" value="TWU56858.1"/>
    <property type="molecule type" value="Genomic_DNA"/>
</dbReference>
<dbReference type="InterPro" id="IPR005999">
    <property type="entry name" value="Glycerol_kin"/>
</dbReference>
<dbReference type="FunFam" id="3.30.420.40:FF:000008">
    <property type="entry name" value="Glycerol kinase"/>
    <property type="match status" value="1"/>
</dbReference>
<comment type="similarity">
    <text evidence="2 9 10">Belongs to the FGGY kinase family.</text>
</comment>
<feature type="binding site" evidence="9">
    <location>
        <position position="82"/>
    </location>
    <ligand>
        <name>glycerol</name>
        <dbReference type="ChEBI" id="CHEBI:17754"/>
    </ligand>
</feature>
<dbReference type="UniPathway" id="UPA00618">
    <property type="reaction ID" value="UER00672"/>
</dbReference>
<feature type="binding site" evidence="9">
    <location>
        <position position="82"/>
    </location>
    <ligand>
        <name>sn-glycerol 3-phosphate</name>
        <dbReference type="ChEBI" id="CHEBI:57597"/>
    </ligand>
</feature>
<feature type="binding site" evidence="9">
    <location>
        <position position="308"/>
    </location>
    <ligand>
        <name>ADP</name>
        <dbReference type="ChEBI" id="CHEBI:456216"/>
    </ligand>
</feature>
<feature type="binding site" evidence="9">
    <location>
        <position position="12"/>
    </location>
    <ligand>
        <name>ADP</name>
        <dbReference type="ChEBI" id="CHEBI:456216"/>
    </ligand>
</feature>
<keyword evidence="5 9" id="KW-0418">Kinase</keyword>
<dbReference type="InterPro" id="IPR000577">
    <property type="entry name" value="Carb_kinase_FGGY"/>
</dbReference>
<feature type="binding site" evidence="9">
    <location>
        <position position="413"/>
    </location>
    <ligand>
        <name>ADP</name>
        <dbReference type="ChEBI" id="CHEBI:456216"/>
    </ligand>
</feature>
<evidence type="ECO:0000256" key="5">
    <source>
        <dbReference type="ARBA" id="ARBA00022777"/>
    </source>
</evidence>